<comment type="caution">
    <text evidence="6">The sequence shown here is derived from an EMBL/GenBank/DDBJ whole genome shotgun (WGS) entry which is preliminary data.</text>
</comment>
<evidence type="ECO:0000259" key="5">
    <source>
        <dbReference type="Pfam" id="PF02897"/>
    </source>
</evidence>
<dbReference type="InterPro" id="IPR051167">
    <property type="entry name" value="Prolyl_oligopep/macrocyclase"/>
</dbReference>
<gene>
    <name evidence="6" type="ORF">QU481_19940</name>
</gene>
<evidence type="ECO:0000313" key="7">
    <source>
        <dbReference type="Proteomes" id="UP001168540"/>
    </source>
</evidence>
<keyword evidence="2" id="KW-0378">Hydrolase</keyword>
<dbReference type="Gene3D" id="3.40.50.1820">
    <property type="entry name" value="alpha/beta hydrolase"/>
    <property type="match status" value="1"/>
</dbReference>
<feature type="domain" description="Peptidase S9 prolyl oligopeptidase catalytic" evidence="4">
    <location>
        <begin position="472"/>
        <end position="676"/>
    </location>
</feature>
<evidence type="ECO:0000256" key="1">
    <source>
        <dbReference type="ARBA" id="ARBA00022670"/>
    </source>
</evidence>
<dbReference type="Pfam" id="PF00326">
    <property type="entry name" value="Peptidase_S9"/>
    <property type="match status" value="1"/>
</dbReference>
<reference evidence="6" key="1">
    <citation type="submission" date="2023-06" db="EMBL/GenBank/DDBJ databases">
        <authorList>
            <person name="Zhang S."/>
        </authorList>
    </citation>
    <scope>NUCLEOTIDE SEQUENCE</scope>
    <source>
        <strain evidence="6">SG2303</strain>
    </source>
</reference>
<dbReference type="PANTHER" id="PTHR42881">
    <property type="entry name" value="PROLYL ENDOPEPTIDASE"/>
    <property type="match status" value="1"/>
</dbReference>
<dbReference type="Pfam" id="PF02897">
    <property type="entry name" value="Peptidase_S9_N"/>
    <property type="match status" value="1"/>
</dbReference>
<dbReference type="PRINTS" id="PR00862">
    <property type="entry name" value="PROLIGOPTASE"/>
</dbReference>
<name>A0ABT7XTR9_9NEIS</name>
<keyword evidence="3" id="KW-0720">Serine protease</keyword>
<dbReference type="SUPFAM" id="SSF53474">
    <property type="entry name" value="alpha/beta-Hydrolases"/>
    <property type="match status" value="1"/>
</dbReference>
<keyword evidence="1" id="KW-0645">Protease</keyword>
<dbReference type="InterPro" id="IPR023302">
    <property type="entry name" value="Pept_S9A_N"/>
</dbReference>
<sequence>MPHTHDPHAWLEGLDDPAVTAWVTRQNAATRARLDADPRFAPLSAEVLATLRDTRQIPFFSEHEGWLYNFHQDEAHPRGIYRKTTLAAYREGLNDWQIVLDVDALADTLELDAYLDSVAHCTLRPQRVLVTLSIGGADASVTVEYDLTEQSLVNGGFHFPEGKNHIGWRDPDSVFVCPAWDERQTTRAGYPREVWLLERGQSMAEATPIYQADEDAMMVAAWRFLDGDAAPVDMIEVSDSFYAKTYYLIDAELEVSALPLPPRADVEAYLHGDLVVSLADDWTWQGDTFAAGTLLVLKLADLAEGRGRAQCLLVPSERQAVEAVESTLNYIVVNLLDNVQSRLVAFERGADGWRERPVNAPHHGVIEFTDQPWATDLLCYSHSDFLEPAGLYRLDLADPAGQPDVLRRQPAAFDASPYLAEQWHARAPDGTEVPYFVVRRRDAPLDGSMPTLLYGYGGFEVPMLPHYVDNFGPQWLEKGGAFAVACIRGGGEFGPAWHQAAQGANRQVGFDDFIAIAEDLIARGLSSPAKLAIEGGSNGGLLVGAALTQRPELFKAVVCEVPLLDMLRYTELLAGASWIDEYGDPSDPAERAALAAYSPYHRLSANVAYPLTLFTTSARDDRVHPGHARKMVARMNELGHAALLLETNAGGHTGNAGQEQTAEELARVLVYLYQQLMD</sequence>
<dbReference type="InterPro" id="IPR002470">
    <property type="entry name" value="Peptidase_S9A"/>
</dbReference>
<dbReference type="PANTHER" id="PTHR42881:SF13">
    <property type="entry name" value="PROLYL ENDOPEPTIDASE"/>
    <property type="match status" value="1"/>
</dbReference>
<evidence type="ECO:0000256" key="2">
    <source>
        <dbReference type="ARBA" id="ARBA00022801"/>
    </source>
</evidence>
<evidence type="ECO:0000256" key="3">
    <source>
        <dbReference type="ARBA" id="ARBA00022825"/>
    </source>
</evidence>
<dbReference type="Gene3D" id="2.130.10.120">
    <property type="entry name" value="Prolyl oligopeptidase, N-terminal domain"/>
    <property type="match status" value="1"/>
</dbReference>
<dbReference type="RefSeq" id="WP_289831752.1">
    <property type="nucleotide sequence ID" value="NZ_JAUEDK010000054.1"/>
</dbReference>
<dbReference type="InterPro" id="IPR029058">
    <property type="entry name" value="AB_hydrolase_fold"/>
</dbReference>
<dbReference type="Proteomes" id="UP001168540">
    <property type="component" value="Unassembled WGS sequence"/>
</dbReference>
<evidence type="ECO:0000259" key="4">
    <source>
        <dbReference type="Pfam" id="PF00326"/>
    </source>
</evidence>
<organism evidence="6 7">
    <name type="scientific">Crenobacter oryzisoli</name>
    <dbReference type="NCBI Taxonomy" id="3056844"/>
    <lineage>
        <taxon>Bacteria</taxon>
        <taxon>Pseudomonadati</taxon>
        <taxon>Pseudomonadota</taxon>
        <taxon>Betaproteobacteria</taxon>
        <taxon>Neisseriales</taxon>
        <taxon>Neisseriaceae</taxon>
        <taxon>Crenobacter</taxon>
    </lineage>
</organism>
<dbReference type="SUPFAM" id="SSF50993">
    <property type="entry name" value="Peptidase/esterase 'gauge' domain"/>
    <property type="match status" value="1"/>
</dbReference>
<dbReference type="EMBL" id="JAUEDK010000054">
    <property type="protein sequence ID" value="MDN0077120.1"/>
    <property type="molecule type" value="Genomic_DNA"/>
</dbReference>
<protein>
    <submittedName>
        <fullName evidence="6">Prolyl oligopeptidase family serine peptidase</fullName>
    </submittedName>
</protein>
<keyword evidence="7" id="KW-1185">Reference proteome</keyword>
<proteinExistence type="predicted"/>
<evidence type="ECO:0000313" key="6">
    <source>
        <dbReference type="EMBL" id="MDN0077120.1"/>
    </source>
</evidence>
<feature type="domain" description="Peptidase S9A N-terminal" evidence="5">
    <location>
        <begin position="4"/>
        <end position="399"/>
    </location>
</feature>
<dbReference type="InterPro" id="IPR001375">
    <property type="entry name" value="Peptidase_S9_cat"/>
</dbReference>
<accession>A0ABT7XTR9</accession>